<comment type="similarity">
    <text evidence="3">Belongs to the PMEI family.</text>
</comment>
<protein>
    <submittedName>
        <fullName evidence="6">Plant invertase/pectin methylesterase inhibitor</fullName>
    </submittedName>
    <submittedName>
        <fullName evidence="7">Putative pectinesterase inhibitor domain-containing protein</fullName>
    </submittedName>
</protein>
<dbReference type="EMBL" id="CM001223">
    <property type="protein sequence ID" value="KEH24400.1"/>
    <property type="molecule type" value="Genomic_DNA"/>
</dbReference>
<evidence type="ECO:0000313" key="10">
    <source>
        <dbReference type="Proteomes" id="UP000265566"/>
    </source>
</evidence>
<dbReference type="InterPro" id="IPR006501">
    <property type="entry name" value="Pectinesterase_inhib_dom"/>
</dbReference>
<reference evidence="7" key="5">
    <citation type="journal article" date="2018" name="Nat. Plants">
        <title>Whole-genome landscape of Medicago truncatula symbiotic genes.</title>
        <authorList>
            <person name="Pecrix Y."/>
            <person name="Gamas P."/>
            <person name="Carrere S."/>
        </authorList>
    </citation>
    <scope>NUCLEOTIDE SEQUENCE</scope>
    <source>
        <tissue evidence="7">Leaves</tissue>
    </source>
</reference>
<dbReference type="Gramene" id="rna43748">
    <property type="protein sequence ID" value="RHN48971.1"/>
    <property type="gene ID" value="gene43748"/>
</dbReference>
<dbReference type="EMBL" id="PSQE01000007">
    <property type="protein sequence ID" value="RHN48971.1"/>
    <property type="molecule type" value="Genomic_DNA"/>
</dbReference>
<dbReference type="Pfam" id="PF04043">
    <property type="entry name" value="PMEI"/>
    <property type="match status" value="1"/>
</dbReference>
<feature type="signal peptide" evidence="4">
    <location>
        <begin position="1"/>
        <end position="21"/>
    </location>
</feature>
<dbReference type="InterPro" id="IPR052421">
    <property type="entry name" value="PCW_Enzyme_Inhibitor"/>
</dbReference>
<feature type="domain" description="Pectinesterase inhibitor" evidence="5">
    <location>
        <begin position="25"/>
        <end position="176"/>
    </location>
</feature>
<evidence type="ECO:0000313" key="6">
    <source>
        <dbReference type="EMBL" id="KEH24400.1"/>
    </source>
</evidence>
<organism evidence="6 9">
    <name type="scientific">Medicago truncatula</name>
    <name type="common">Barrel medic</name>
    <name type="synonym">Medicago tribuloides</name>
    <dbReference type="NCBI Taxonomy" id="3880"/>
    <lineage>
        <taxon>Eukaryota</taxon>
        <taxon>Viridiplantae</taxon>
        <taxon>Streptophyta</taxon>
        <taxon>Embryophyta</taxon>
        <taxon>Tracheophyta</taxon>
        <taxon>Spermatophyta</taxon>
        <taxon>Magnoliopsida</taxon>
        <taxon>eudicotyledons</taxon>
        <taxon>Gunneridae</taxon>
        <taxon>Pentapetalae</taxon>
        <taxon>rosids</taxon>
        <taxon>fabids</taxon>
        <taxon>Fabales</taxon>
        <taxon>Fabaceae</taxon>
        <taxon>Papilionoideae</taxon>
        <taxon>50 kb inversion clade</taxon>
        <taxon>NPAAA clade</taxon>
        <taxon>Hologalegina</taxon>
        <taxon>IRL clade</taxon>
        <taxon>Trifolieae</taxon>
        <taxon>Medicago</taxon>
    </lineage>
</organism>
<dbReference type="InterPro" id="IPR035513">
    <property type="entry name" value="Invertase/methylesterase_inhib"/>
</dbReference>
<dbReference type="NCBIfam" id="TIGR01614">
    <property type="entry name" value="PME_inhib"/>
    <property type="match status" value="1"/>
</dbReference>
<dbReference type="AlphaFoldDB" id="A0A072UF50"/>
<dbReference type="Proteomes" id="UP000265566">
    <property type="component" value="Chromosome 7"/>
</dbReference>
<evidence type="ECO:0000313" key="7">
    <source>
        <dbReference type="EMBL" id="RHN48971.1"/>
    </source>
</evidence>
<evidence type="ECO:0000256" key="1">
    <source>
        <dbReference type="ARBA" id="ARBA00022729"/>
    </source>
</evidence>
<dbReference type="SUPFAM" id="SSF101148">
    <property type="entry name" value="Plant invertase/pectin methylesterase inhibitor"/>
    <property type="match status" value="1"/>
</dbReference>
<sequence>MTKLFSVLVICVIVLAHQTVAQETKGKDLITRVCQLAQKNSDLCVEVLSSDPKSANADDINDLAIIALRVAARNASAMLNDVKSMIDDANLDPEVQQGLADCKENILDAESQLEDTIAALLVESDVDSQKWLKAALAAITTCDNSIPGNDDVLSVKSRIFRRLTNIVVLITRALPKRTPSAQPVKV</sequence>
<dbReference type="Proteomes" id="UP000002051">
    <property type="component" value="Unassembled WGS sequence"/>
</dbReference>
<evidence type="ECO:0000313" key="8">
    <source>
        <dbReference type="EnsemblPlants" id="KEH24400"/>
    </source>
</evidence>
<dbReference type="GO" id="GO:0030599">
    <property type="term" value="F:pectinesterase activity"/>
    <property type="evidence" value="ECO:0000318"/>
    <property type="project" value="GO_Central"/>
</dbReference>
<keyword evidence="1 4" id="KW-0732">Signal</keyword>
<dbReference type="OrthoDB" id="841681at2759"/>
<dbReference type="HOGENOM" id="CLU_033761_5_2_1"/>
<proteinExistence type="inferred from homology"/>
<dbReference type="EnsemblPlants" id="KEH24400">
    <property type="protein sequence ID" value="KEH24400"/>
    <property type="gene ID" value="MTR_7g108865"/>
</dbReference>
<evidence type="ECO:0000256" key="4">
    <source>
        <dbReference type="SAM" id="SignalP"/>
    </source>
</evidence>
<dbReference type="SMART" id="SM00856">
    <property type="entry name" value="PMEI"/>
    <property type="match status" value="1"/>
</dbReference>
<dbReference type="STRING" id="3880.A0A072UF50"/>
<reference evidence="6 9" key="2">
    <citation type="journal article" date="2014" name="BMC Genomics">
        <title>An improved genome release (version Mt4.0) for the model legume Medicago truncatula.</title>
        <authorList>
            <person name="Tang H."/>
            <person name="Krishnakumar V."/>
            <person name="Bidwell S."/>
            <person name="Rosen B."/>
            <person name="Chan A."/>
            <person name="Zhou S."/>
            <person name="Gentzbittel L."/>
            <person name="Childs K.L."/>
            <person name="Yandell M."/>
            <person name="Gundlach H."/>
            <person name="Mayer K.F."/>
            <person name="Schwartz D.C."/>
            <person name="Town C.D."/>
        </authorList>
    </citation>
    <scope>GENOME REANNOTATION</scope>
    <source>
        <strain evidence="6">A17</strain>
        <strain evidence="8 9">cv. Jemalong A17</strain>
    </source>
</reference>
<dbReference type="PANTHER" id="PTHR36710:SF18">
    <property type="entry name" value="PECTINESTERASE INHIBITOR 5-RELATED"/>
    <property type="match status" value="1"/>
</dbReference>
<accession>A0A072UF50</accession>
<dbReference type="GO" id="GO:0046910">
    <property type="term" value="F:pectinesterase inhibitor activity"/>
    <property type="evidence" value="ECO:0000318"/>
    <property type="project" value="GO_Central"/>
</dbReference>
<dbReference type="KEGG" id="mtr:25499606"/>
<evidence type="ECO:0000256" key="2">
    <source>
        <dbReference type="ARBA" id="ARBA00023157"/>
    </source>
</evidence>
<keyword evidence="9" id="KW-1185">Reference proteome</keyword>
<evidence type="ECO:0000259" key="5">
    <source>
        <dbReference type="SMART" id="SM00856"/>
    </source>
</evidence>
<reference evidence="10" key="4">
    <citation type="journal article" date="2018" name="Nat. Plants">
        <title>Whole-genome landscape of Medicago truncatula symbiotic genes.</title>
        <authorList>
            <person name="Pecrix Y."/>
            <person name="Staton S.E."/>
            <person name="Sallet E."/>
            <person name="Lelandais-Briere C."/>
            <person name="Moreau S."/>
            <person name="Carrere S."/>
            <person name="Blein T."/>
            <person name="Jardinaud M.F."/>
            <person name="Latrasse D."/>
            <person name="Zouine M."/>
            <person name="Zahm M."/>
            <person name="Kreplak J."/>
            <person name="Mayjonade B."/>
            <person name="Satge C."/>
            <person name="Perez M."/>
            <person name="Cauet S."/>
            <person name="Marande W."/>
            <person name="Chantry-Darmon C."/>
            <person name="Lopez-Roques C."/>
            <person name="Bouchez O."/>
            <person name="Berard A."/>
            <person name="Debelle F."/>
            <person name="Munos S."/>
            <person name="Bendahmane A."/>
            <person name="Berges H."/>
            <person name="Niebel A."/>
            <person name="Buitink J."/>
            <person name="Frugier F."/>
            <person name="Benhamed M."/>
            <person name="Crespi M."/>
            <person name="Gouzy J."/>
            <person name="Gamas P."/>
        </authorList>
    </citation>
    <scope>NUCLEOTIDE SEQUENCE [LARGE SCALE GENOMIC DNA]</scope>
    <source>
        <strain evidence="10">cv. Jemalong A17</strain>
    </source>
</reference>
<evidence type="ECO:0000256" key="3">
    <source>
        <dbReference type="ARBA" id="ARBA00038471"/>
    </source>
</evidence>
<evidence type="ECO:0000313" key="9">
    <source>
        <dbReference type="Proteomes" id="UP000002051"/>
    </source>
</evidence>
<gene>
    <name evidence="8" type="primary">25499606</name>
    <name evidence="6" type="ordered locus">MTR_7g108865</name>
    <name evidence="7" type="ORF">MtrunA17_Chr7g0269501</name>
</gene>
<feature type="chain" id="PRO_5014499572" evidence="4">
    <location>
        <begin position="22"/>
        <end position="186"/>
    </location>
</feature>
<reference evidence="6 9" key="1">
    <citation type="journal article" date="2011" name="Nature">
        <title>The Medicago genome provides insight into the evolution of rhizobial symbioses.</title>
        <authorList>
            <person name="Young N.D."/>
            <person name="Debelle F."/>
            <person name="Oldroyd G.E."/>
            <person name="Geurts R."/>
            <person name="Cannon S.B."/>
            <person name="Udvardi M.K."/>
            <person name="Benedito V.A."/>
            <person name="Mayer K.F."/>
            <person name="Gouzy J."/>
            <person name="Schoof H."/>
            <person name="Van de Peer Y."/>
            <person name="Proost S."/>
            <person name="Cook D.R."/>
            <person name="Meyers B.C."/>
            <person name="Spannagl M."/>
            <person name="Cheung F."/>
            <person name="De Mita S."/>
            <person name="Krishnakumar V."/>
            <person name="Gundlach H."/>
            <person name="Zhou S."/>
            <person name="Mudge J."/>
            <person name="Bharti A.K."/>
            <person name="Murray J.D."/>
            <person name="Naoumkina M.A."/>
            <person name="Rosen B."/>
            <person name="Silverstein K.A."/>
            <person name="Tang H."/>
            <person name="Rombauts S."/>
            <person name="Zhao P.X."/>
            <person name="Zhou P."/>
            <person name="Barbe V."/>
            <person name="Bardou P."/>
            <person name="Bechner M."/>
            <person name="Bellec A."/>
            <person name="Berger A."/>
            <person name="Berges H."/>
            <person name="Bidwell S."/>
            <person name="Bisseling T."/>
            <person name="Choisne N."/>
            <person name="Couloux A."/>
            <person name="Denny R."/>
            <person name="Deshpande S."/>
            <person name="Dai X."/>
            <person name="Doyle J.J."/>
            <person name="Dudez A.M."/>
            <person name="Farmer A.D."/>
            <person name="Fouteau S."/>
            <person name="Franken C."/>
            <person name="Gibelin C."/>
            <person name="Gish J."/>
            <person name="Goldstein S."/>
            <person name="Gonzalez A.J."/>
            <person name="Green P.J."/>
            <person name="Hallab A."/>
            <person name="Hartog M."/>
            <person name="Hua A."/>
            <person name="Humphray S.J."/>
            <person name="Jeong D.H."/>
            <person name="Jing Y."/>
            <person name="Jocker A."/>
            <person name="Kenton S.M."/>
            <person name="Kim D.J."/>
            <person name="Klee K."/>
            <person name="Lai H."/>
            <person name="Lang C."/>
            <person name="Lin S."/>
            <person name="Macmil S.L."/>
            <person name="Magdelenat G."/>
            <person name="Matthews L."/>
            <person name="McCorrison J."/>
            <person name="Monaghan E.L."/>
            <person name="Mun J.H."/>
            <person name="Najar F.Z."/>
            <person name="Nicholson C."/>
            <person name="Noirot C."/>
            <person name="O'Bleness M."/>
            <person name="Paule C.R."/>
            <person name="Poulain J."/>
            <person name="Prion F."/>
            <person name="Qin B."/>
            <person name="Qu C."/>
            <person name="Retzel E.F."/>
            <person name="Riddle C."/>
            <person name="Sallet E."/>
            <person name="Samain S."/>
            <person name="Samson N."/>
            <person name="Sanders I."/>
            <person name="Saurat O."/>
            <person name="Scarpelli C."/>
            <person name="Schiex T."/>
            <person name="Segurens B."/>
            <person name="Severin A.J."/>
            <person name="Sherrier D.J."/>
            <person name="Shi R."/>
            <person name="Sims S."/>
            <person name="Singer S.R."/>
            <person name="Sinharoy S."/>
            <person name="Sterck L."/>
            <person name="Viollet A."/>
            <person name="Wang B.B."/>
            <person name="Wang K."/>
            <person name="Wang M."/>
            <person name="Wang X."/>
            <person name="Warfsmann J."/>
            <person name="Weissenbach J."/>
            <person name="White D.D."/>
            <person name="White J.D."/>
            <person name="Wiley G.B."/>
            <person name="Wincker P."/>
            <person name="Xing Y."/>
            <person name="Yang L."/>
            <person name="Yao Z."/>
            <person name="Ying F."/>
            <person name="Zhai J."/>
            <person name="Zhou L."/>
            <person name="Zuber A."/>
            <person name="Denarie J."/>
            <person name="Dixon R.A."/>
            <person name="May G.D."/>
            <person name="Schwartz D.C."/>
            <person name="Rogers J."/>
            <person name="Quetier F."/>
            <person name="Town C.D."/>
            <person name="Roe B.A."/>
        </authorList>
    </citation>
    <scope>NUCLEOTIDE SEQUENCE [LARGE SCALE GENOMIC DNA]</scope>
    <source>
        <strain evidence="6">A17</strain>
        <strain evidence="8 9">cv. Jemalong A17</strain>
    </source>
</reference>
<reference evidence="8" key="3">
    <citation type="submission" date="2015-04" db="UniProtKB">
        <authorList>
            <consortium name="EnsemblPlants"/>
        </authorList>
    </citation>
    <scope>IDENTIFICATION</scope>
    <source>
        <strain evidence="8">cv. Jemalong A17</strain>
    </source>
</reference>
<name>A0A072UF50_MEDTR</name>
<dbReference type="Gene3D" id="1.20.140.40">
    <property type="entry name" value="Invertase/pectin methylesterase inhibitor family protein"/>
    <property type="match status" value="1"/>
</dbReference>
<keyword evidence="2" id="KW-1015">Disulfide bond</keyword>
<dbReference type="PANTHER" id="PTHR36710">
    <property type="entry name" value="PECTINESTERASE INHIBITOR-LIKE"/>
    <property type="match status" value="1"/>
</dbReference>